<reference evidence="1 2" key="2">
    <citation type="submission" date="2019-04" db="EMBL/GenBank/DDBJ databases">
        <title>The genome sequence of big-headed turtle.</title>
        <authorList>
            <person name="Gong S."/>
        </authorList>
    </citation>
    <scope>NUCLEOTIDE SEQUENCE [LARGE SCALE GENOMIC DNA]</scope>
    <source>
        <strain evidence="1">DO16091913</strain>
        <tissue evidence="1">Muscle</tissue>
    </source>
</reference>
<reference evidence="1 2" key="1">
    <citation type="submission" date="2019-04" db="EMBL/GenBank/DDBJ databases">
        <title>Draft genome of the big-headed turtle Platysternon megacephalum.</title>
        <authorList>
            <person name="Gong S."/>
        </authorList>
    </citation>
    <scope>NUCLEOTIDE SEQUENCE [LARGE SCALE GENOMIC DNA]</scope>
    <source>
        <strain evidence="1">DO16091913</strain>
        <tissue evidence="1">Muscle</tissue>
    </source>
</reference>
<proteinExistence type="predicted"/>
<organism evidence="1 2">
    <name type="scientific">Platysternon megacephalum</name>
    <name type="common">big-headed turtle</name>
    <dbReference type="NCBI Taxonomy" id="55544"/>
    <lineage>
        <taxon>Eukaryota</taxon>
        <taxon>Metazoa</taxon>
        <taxon>Chordata</taxon>
        <taxon>Craniata</taxon>
        <taxon>Vertebrata</taxon>
        <taxon>Euteleostomi</taxon>
        <taxon>Archelosauria</taxon>
        <taxon>Testudinata</taxon>
        <taxon>Testudines</taxon>
        <taxon>Cryptodira</taxon>
        <taxon>Durocryptodira</taxon>
        <taxon>Testudinoidea</taxon>
        <taxon>Platysternidae</taxon>
        <taxon>Platysternon</taxon>
    </lineage>
</organism>
<comment type="caution">
    <text evidence="1">The sequence shown here is derived from an EMBL/GenBank/DDBJ whole genome shotgun (WGS) entry which is preliminary data.</text>
</comment>
<sequence length="106" mass="11985">MSLQDGKAQHAKTNIRLLFKRVLYENIAGIHNLTPLERSSFRKITRGRGFQRKAVQISLRILLFGQDQSSTLCRIQQVKDTTGSNPIPNSTLAVVTKIRNCTSYLL</sequence>
<keyword evidence="2" id="KW-1185">Reference proteome</keyword>
<evidence type="ECO:0000313" key="1">
    <source>
        <dbReference type="EMBL" id="TFK12860.1"/>
    </source>
</evidence>
<name>A0A4D9F3X0_9SAUR</name>
<dbReference type="AlphaFoldDB" id="A0A4D9F3X0"/>
<evidence type="ECO:0000313" key="2">
    <source>
        <dbReference type="Proteomes" id="UP000297703"/>
    </source>
</evidence>
<accession>A0A4D9F3X0</accession>
<gene>
    <name evidence="1" type="ORF">DR999_PMT03688</name>
</gene>
<dbReference type="EMBL" id="QXTE01000018">
    <property type="protein sequence ID" value="TFK12860.1"/>
    <property type="molecule type" value="Genomic_DNA"/>
</dbReference>
<protein>
    <submittedName>
        <fullName evidence="1">Elongation of very long chain fatty acids protein 4</fullName>
    </submittedName>
</protein>
<dbReference type="Proteomes" id="UP000297703">
    <property type="component" value="Unassembled WGS sequence"/>
</dbReference>